<feature type="region of interest" description="Disordered" evidence="1">
    <location>
        <begin position="148"/>
        <end position="180"/>
    </location>
</feature>
<keyword evidence="3" id="KW-1185">Reference proteome</keyword>
<protein>
    <submittedName>
        <fullName evidence="2">Uncharacterized protein</fullName>
    </submittedName>
</protein>
<name>A0A9J5ZRH6_SOLCO</name>
<accession>A0A9J5ZRH6</accession>
<dbReference type="PANTHER" id="PTHR48302">
    <property type="entry name" value="ULP1 PROTEASE FAMILY, C-TERMINAL CATALYTIC DOMAIN CONTAINING PROTEIN"/>
    <property type="match status" value="1"/>
</dbReference>
<dbReference type="EMBL" id="JACXVP010000003">
    <property type="protein sequence ID" value="KAG5614837.1"/>
    <property type="molecule type" value="Genomic_DNA"/>
</dbReference>
<dbReference type="OrthoDB" id="1194650at2759"/>
<evidence type="ECO:0000313" key="3">
    <source>
        <dbReference type="Proteomes" id="UP000824120"/>
    </source>
</evidence>
<gene>
    <name evidence="2" type="ORF">H5410_014661</name>
</gene>
<sequence>MRRCHVQAQLFRCSILRELEGSSTNAILIYANGTMLRFTIRNFAIIFDLTCSDNVAEFYFDIDQPNRIMVEYFPGKAHVTKGRLIADFRAKIVVKVSSHIPRIINWVTKNDHPRLDYFMRTIFKDVDNPFKNIEPTVMEIKILQLPPPTVQSVSPDPQIKCSDHNKATESDDDFQHPPVITNIKGKENIVECSSPVKKK</sequence>
<comment type="caution">
    <text evidence="2">The sequence shown here is derived from an EMBL/GenBank/DDBJ whole genome shotgun (WGS) entry which is preliminary data.</text>
</comment>
<evidence type="ECO:0000313" key="2">
    <source>
        <dbReference type="EMBL" id="KAG5614837.1"/>
    </source>
</evidence>
<proteinExistence type="predicted"/>
<organism evidence="2 3">
    <name type="scientific">Solanum commersonii</name>
    <name type="common">Commerson's wild potato</name>
    <name type="synonym">Commerson's nightshade</name>
    <dbReference type="NCBI Taxonomy" id="4109"/>
    <lineage>
        <taxon>Eukaryota</taxon>
        <taxon>Viridiplantae</taxon>
        <taxon>Streptophyta</taxon>
        <taxon>Embryophyta</taxon>
        <taxon>Tracheophyta</taxon>
        <taxon>Spermatophyta</taxon>
        <taxon>Magnoliopsida</taxon>
        <taxon>eudicotyledons</taxon>
        <taxon>Gunneridae</taxon>
        <taxon>Pentapetalae</taxon>
        <taxon>asterids</taxon>
        <taxon>lamiids</taxon>
        <taxon>Solanales</taxon>
        <taxon>Solanaceae</taxon>
        <taxon>Solanoideae</taxon>
        <taxon>Solaneae</taxon>
        <taxon>Solanum</taxon>
    </lineage>
</organism>
<dbReference type="Proteomes" id="UP000824120">
    <property type="component" value="Chromosome 3"/>
</dbReference>
<dbReference type="AlphaFoldDB" id="A0A9J5ZRH6"/>
<evidence type="ECO:0000256" key="1">
    <source>
        <dbReference type="SAM" id="MobiDB-lite"/>
    </source>
</evidence>
<reference evidence="2 3" key="1">
    <citation type="submission" date="2020-09" db="EMBL/GenBank/DDBJ databases">
        <title>De no assembly of potato wild relative species, Solanum commersonii.</title>
        <authorList>
            <person name="Cho K."/>
        </authorList>
    </citation>
    <scope>NUCLEOTIDE SEQUENCE [LARGE SCALE GENOMIC DNA]</scope>
    <source>
        <strain evidence="2">LZ3.2</strain>
        <tissue evidence="2">Leaf</tissue>
    </source>
</reference>
<dbReference type="PANTHER" id="PTHR48302:SF2">
    <property type="entry name" value="DUF1985 DOMAIN-CONTAINING PROTEIN"/>
    <property type="match status" value="1"/>
</dbReference>
<feature type="compositionally biased region" description="Basic and acidic residues" evidence="1">
    <location>
        <begin position="161"/>
        <end position="175"/>
    </location>
</feature>